<evidence type="ECO:0000313" key="3">
    <source>
        <dbReference type="Proteomes" id="UP000596427"/>
    </source>
</evidence>
<evidence type="ECO:0008006" key="4">
    <source>
        <dbReference type="Google" id="ProtNLM"/>
    </source>
</evidence>
<organism evidence="2 3">
    <name type="scientific">Xanthobacter dioxanivorans</name>
    <dbReference type="NCBI Taxonomy" id="2528964"/>
    <lineage>
        <taxon>Bacteria</taxon>
        <taxon>Pseudomonadati</taxon>
        <taxon>Pseudomonadota</taxon>
        <taxon>Alphaproteobacteria</taxon>
        <taxon>Hyphomicrobiales</taxon>
        <taxon>Xanthobacteraceae</taxon>
        <taxon>Xanthobacter</taxon>
    </lineage>
</organism>
<dbReference type="RefSeq" id="WP_203193388.1">
    <property type="nucleotide sequence ID" value="NZ_CP063362.1"/>
</dbReference>
<reference evidence="2 3" key="1">
    <citation type="submission" date="2020-10" db="EMBL/GenBank/DDBJ databases">
        <title>Degradation of 1,4-Dioxane by Xanthobacter sp. YN2, via a Novel Group-2 Soluble Di-Iron Monooxygenase.</title>
        <authorList>
            <person name="Ma F."/>
            <person name="Wang Y."/>
            <person name="Yang J."/>
            <person name="Guo H."/>
            <person name="Su D."/>
            <person name="Yu L."/>
        </authorList>
    </citation>
    <scope>NUCLEOTIDE SEQUENCE [LARGE SCALE GENOMIC DNA]</scope>
    <source>
        <strain evidence="2 3">YN2</strain>
    </source>
</reference>
<dbReference type="Gene3D" id="3.40.50.300">
    <property type="entry name" value="P-loop containing nucleotide triphosphate hydrolases"/>
    <property type="match status" value="1"/>
</dbReference>
<dbReference type="InterPro" id="IPR027417">
    <property type="entry name" value="P-loop_NTPase"/>
</dbReference>
<evidence type="ECO:0000313" key="2">
    <source>
        <dbReference type="EMBL" id="QRG06481.1"/>
    </source>
</evidence>
<feature type="region of interest" description="Disordered" evidence="1">
    <location>
        <begin position="254"/>
        <end position="295"/>
    </location>
</feature>
<keyword evidence="3" id="KW-1185">Reference proteome</keyword>
<gene>
    <name evidence="2" type="ORF">EZH22_26650</name>
</gene>
<feature type="compositionally biased region" description="Basic and acidic residues" evidence="1">
    <location>
        <begin position="254"/>
        <end position="265"/>
    </location>
</feature>
<dbReference type="PIRSF" id="PIRSF034285">
    <property type="entry name" value="UCP034285"/>
    <property type="match status" value="1"/>
</dbReference>
<protein>
    <recommendedName>
        <fullName evidence="4">ImuA protein</fullName>
    </recommendedName>
</protein>
<dbReference type="SUPFAM" id="SSF52540">
    <property type="entry name" value="P-loop containing nucleoside triphosphate hydrolases"/>
    <property type="match status" value="1"/>
</dbReference>
<accession>A0A974PNI5</accession>
<proteinExistence type="predicted"/>
<dbReference type="KEGG" id="xdi:EZH22_26650"/>
<dbReference type="Proteomes" id="UP000596427">
    <property type="component" value="Chromosome"/>
</dbReference>
<dbReference type="AlphaFoldDB" id="A0A974PNI5"/>
<name>A0A974PNI5_9HYPH</name>
<sequence>MPSCSTEASRSAADVARLRRTIAAIERGEASPDPSGTFPASEGGAPARLLLGVPQVDGVLGGGLLWGGLHEASAAAEHAGVLGAFALGLAARAVAQRRRPLLVVQQDLVPWEAGTFYAPGLAAFGLSPGALIVVRVRRPQDVLFVMEEGLKCAGLAAVLGEVCAPLPEALTATRRLSLAARGRGVLGLLVRYAAAPEPCAAASRWVVSPLPSPARDGFGGLGLPRANARLVRNRFGPPGAWPLAFAGGHFRLAPDEREARHDPRDTGSPSLGRPALSRPQPAEPFDGPPRTADVA</sequence>
<dbReference type="InterPro" id="IPR017026">
    <property type="entry name" value="ImuA"/>
</dbReference>
<dbReference type="EMBL" id="CP063362">
    <property type="protein sequence ID" value="QRG06481.1"/>
    <property type="molecule type" value="Genomic_DNA"/>
</dbReference>
<evidence type="ECO:0000256" key="1">
    <source>
        <dbReference type="SAM" id="MobiDB-lite"/>
    </source>
</evidence>